<dbReference type="EMBL" id="MT141529">
    <property type="protein sequence ID" value="QJA64929.1"/>
    <property type="molecule type" value="Genomic_DNA"/>
</dbReference>
<dbReference type="EMBL" id="MT142516">
    <property type="protein sequence ID" value="QJA83713.1"/>
    <property type="molecule type" value="Genomic_DNA"/>
</dbReference>
<name>A0A6M3KNS3_9ZZZZ</name>
<accession>A0A6M3KNS3</accession>
<reference evidence="2" key="1">
    <citation type="submission" date="2020-03" db="EMBL/GenBank/DDBJ databases">
        <title>The deep terrestrial virosphere.</title>
        <authorList>
            <person name="Holmfeldt K."/>
            <person name="Nilsson E."/>
            <person name="Simone D."/>
            <person name="Lopez-Fernandez M."/>
            <person name="Wu X."/>
            <person name="de Brujin I."/>
            <person name="Lundin D."/>
            <person name="Andersson A."/>
            <person name="Bertilsson S."/>
            <person name="Dopson M."/>
        </authorList>
    </citation>
    <scope>NUCLEOTIDE SEQUENCE</scope>
    <source>
        <strain evidence="2">MM415A00259</strain>
        <strain evidence="1">MM415B00452</strain>
    </source>
</reference>
<protein>
    <submittedName>
        <fullName evidence="2">Uncharacterized protein</fullName>
    </submittedName>
</protein>
<evidence type="ECO:0000313" key="1">
    <source>
        <dbReference type="EMBL" id="QJA64929.1"/>
    </source>
</evidence>
<proteinExistence type="predicted"/>
<sequence length="54" mass="6304">MIQNITAYKCKDGWHVVKTETENVGSEGDVLRYMKQNGVKFQKEFSTKTRMYGK</sequence>
<gene>
    <name evidence="2" type="ORF">MM415A00259_0038</name>
    <name evidence="1" type="ORF">MM415B00452_0030</name>
</gene>
<organism evidence="2">
    <name type="scientific">viral metagenome</name>
    <dbReference type="NCBI Taxonomy" id="1070528"/>
    <lineage>
        <taxon>unclassified sequences</taxon>
        <taxon>metagenomes</taxon>
        <taxon>organismal metagenomes</taxon>
    </lineage>
</organism>
<evidence type="ECO:0000313" key="2">
    <source>
        <dbReference type="EMBL" id="QJA83713.1"/>
    </source>
</evidence>
<dbReference type="AlphaFoldDB" id="A0A6M3KNS3"/>